<dbReference type="InterPro" id="IPR027417">
    <property type="entry name" value="P-loop_NTPase"/>
</dbReference>
<dbReference type="PANTHER" id="PTHR12083:SF9">
    <property type="entry name" value="BIFUNCTIONAL POLYNUCLEOTIDE PHOSPHATASE_KINASE"/>
    <property type="match status" value="1"/>
</dbReference>
<dbReference type="SUPFAM" id="SSF52540">
    <property type="entry name" value="P-loop containing nucleoside triphosphate hydrolases"/>
    <property type="match status" value="1"/>
</dbReference>
<dbReference type="PANTHER" id="PTHR12083">
    <property type="entry name" value="BIFUNCTIONAL POLYNUCLEOTIDE PHOSPHATASE/KINASE"/>
    <property type="match status" value="1"/>
</dbReference>
<dbReference type="RefSeq" id="WP_146581510.1">
    <property type="nucleotide sequence ID" value="NZ_SJPM01000016.1"/>
</dbReference>
<dbReference type="EMBL" id="SJPM01000016">
    <property type="protein sequence ID" value="TWT91190.1"/>
    <property type="molecule type" value="Genomic_DNA"/>
</dbReference>
<organism evidence="1 2">
    <name type="scientific">Neorhodopirellula pilleata</name>
    <dbReference type="NCBI Taxonomy" id="2714738"/>
    <lineage>
        <taxon>Bacteria</taxon>
        <taxon>Pseudomonadati</taxon>
        <taxon>Planctomycetota</taxon>
        <taxon>Planctomycetia</taxon>
        <taxon>Pirellulales</taxon>
        <taxon>Pirellulaceae</taxon>
        <taxon>Neorhodopirellula</taxon>
    </lineage>
</organism>
<keyword evidence="2" id="KW-1185">Reference proteome</keyword>
<evidence type="ECO:0008006" key="3">
    <source>
        <dbReference type="Google" id="ProtNLM"/>
    </source>
</evidence>
<proteinExistence type="predicted"/>
<dbReference type="Proteomes" id="UP000316213">
    <property type="component" value="Unassembled WGS sequence"/>
</dbReference>
<reference evidence="1 2" key="1">
    <citation type="submission" date="2019-02" db="EMBL/GenBank/DDBJ databases">
        <title>Deep-cultivation of Planctomycetes and their phenomic and genomic characterization uncovers novel biology.</title>
        <authorList>
            <person name="Wiegand S."/>
            <person name="Jogler M."/>
            <person name="Boedeker C."/>
            <person name="Pinto D."/>
            <person name="Vollmers J."/>
            <person name="Rivas-Marin E."/>
            <person name="Kohn T."/>
            <person name="Peeters S.H."/>
            <person name="Heuer A."/>
            <person name="Rast P."/>
            <person name="Oberbeckmann S."/>
            <person name="Bunk B."/>
            <person name="Jeske O."/>
            <person name="Meyerdierks A."/>
            <person name="Storesund J.E."/>
            <person name="Kallscheuer N."/>
            <person name="Luecker S."/>
            <person name="Lage O.M."/>
            <person name="Pohl T."/>
            <person name="Merkel B.J."/>
            <person name="Hornburger P."/>
            <person name="Mueller R.-W."/>
            <person name="Bruemmer F."/>
            <person name="Labrenz M."/>
            <person name="Spormann A.M."/>
            <person name="Op Den Camp H."/>
            <person name="Overmann J."/>
            <person name="Amann R."/>
            <person name="Jetten M.S.M."/>
            <person name="Mascher T."/>
            <person name="Medema M.H."/>
            <person name="Devos D.P."/>
            <person name="Kaster A.-K."/>
            <person name="Ovreas L."/>
            <person name="Rohde M."/>
            <person name="Galperin M.Y."/>
            <person name="Jogler C."/>
        </authorList>
    </citation>
    <scope>NUCLEOTIDE SEQUENCE [LARGE SCALE GENOMIC DNA]</scope>
    <source>
        <strain evidence="1 2">Pla100</strain>
    </source>
</reference>
<dbReference type="Gene3D" id="3.40.50.300">
    <property type="entry name" value="P-loop containing nucleotide triphosphate hydrolases"/>
    <property type="match status" value="1"/>
</dbReference>
<dbReference type="GO" id="GO:0046404">
    <property type="term" value="F:ATP-dependent polydeoxyribonucleotide 5'-hydroxyl-kinase activity"/>
    <property type="evidence" value="ECO:0007669"/>
    <property type="project" value="TreeGrafter"/>
</dbReference>
<dbReference type="AlphaFoldDB" id="A0A5C5ZVC1"/>
<accession>A0A5C5ZVC1</accession>
<dbReference type="OrthoDB" id="8564590at2"/>
<sequence length="146" mass="17157">MEAVVFAGLQGSGKSSFFKERFFATHVRISLDLLRTRNRENRILEVCLETQQRFVIDNTNPKSDERAKYISVSRDSGFRVIGYYFRSKVDDCLRRNEERAERVPEVAILSTAKKLELPKLDEGFDQLWYVRIEDNGFVVEEWNNEI</sequence>
<comment type="caution">
    <text evidence="1">The sequence shown here is derived from an EMBL/GenBank/DDBJ whole genome shotgun (WGS) entry which is preliminary data.</text>
</comment>
<gene>
    <name evidence="1" type="ORF">Pla100_53640</name>
</gene>
<protein>
    <recommendedName>
        <fullName evidence="3">Zeta toxin</fullName>
    </recommendedName>
</protein>
<evidence type="ECO:0000313" key="2">
    <source>
        <dbReference type="Proteomes" id="UP000316213"/>
    </source>
</evidence>
<dbReference type="GO" id="GO:0046403">
    <property type="term" value="F:polynucleotide 3'-phosphatase activity"/>
    <property type="evidence" value="ECO:0007669"/>
    <property type="project" value="TreeGrafter"/>
</dbReference>
<dbReference type="GO" id="GO:0006281">
    <property type="term" value="P:DNA repair"/>
    <property type="evidence" value="ECO:0007669"/>
    <property type="project" value="TreeGrafter"/>
</dbReference>
<evidence type="ECO:0000313" key="1">
    <source>
        <dbReference type="EMBL" id="TWT91190.1"/>
    </source>
</evidence>
<dbReference type="GO" id="GO:0003690">
    <property type="term" value="F:double-stranded DNA binding"/>
    <property type="evidence" value="ECO:0007669"/>
    <property type="project" value="TreeGrafter"/>
</dbReference>
<name>A0A5C5ZVC1_9BACT</name>
<dbReference type="Pfam" id="PF13671">
    <property type="entry name" value="AAA_33"/>
    <property type="match status" value="1"/>
</dbReference>